<gene>
    <name evidence="1" type="ORF">EBX74_01700</name>
</gene>
<sequence>MADTTRRIVVPKERLPSVNSQFNSYFLRYRIVSEDKNLFSEWSSIHEIPTSKIYSANGQGSILYNTETQQITASWPLQNEISEYDVWYKWSAFSPAFLPTNTRTISNAVLNSTTGKITYTTSTYPGYGGPTHTYNVGDIVTVNGCGTSQFNLRDYIIEEVPNRTSFVISNKSYIGQSYAFTTSGYVYQEVWEYAGRIAGNTINFYQKLPADVSFSIRVYTPHYPISHNNNYLIFAYLDKTT</sequence>
<reference evidence="1" key="1">
    <citation type="submission" date="2018-10" db="EMBL/GenBank/DDBJ databases">
        <title>Iterative Subtractive Binning of Freshwater Chronoseries Metagenomes Recovers Nearly Complete Genomes from over Four Hundred Novel Species.</title>
        <authorList>
            <person name="Rodriguez-R L.M."/>
            <person name="Tsementzi D."/>
            <person name="Luo C."/>
            <person name="Konstantinidis K.T."/>
        </authorList>
    </citation>
    <scope>NUCLEOTIDE SEQUENCE</scope>
    <source>
        <strain evidence="1">WB8_2A_004</strain>
    </source>
</reference>
<protein>
    <submittedName>
        <fullName evidence="1">Uncharacterized protein</fullName>
    </submittedName>
</protein>
<evidence type="ECO:0000313" key="1">
    <source>
        <dbReference type="EMBL" id="NCU53008.1"/>
    </source>
</evidence>
<organism evidence="1 2">
    <name type="scientific">Candidatus Fonsibacter lacus</name>
    <dbReference type="NCBI Taxonomy" id="2576439"/>
    <lineage>
        <taxon>Bacteria</taxon>
        <taxon>Pseudomonadati</taxon>
        <taxon>Pseudomonadota</taxon>
        <taxon>Alphaproteobacteria</taxon>
        <taxon>Candidatus Pelagibacterales</taxon>
        <taxon>Candidatus Pelagibacterales incertae sedis</taxon>
        <taxon>Candidatus Fonsibacter</taxon>
    </lineage>
</organism>
<evidence type="ECO:0000313" key="2">
    <source>
        <dbReference type="Proteomes" id="UP000747791"/>
    </source>
</evidence>
<dbReference type="AlphaFoldDB" id="A0A966HPJ8"/>
<accession>A0A966HPJ8</accession>
<dbReference type="Proteomes" id="UP000747791">
    <property type="component" value="Unassembled WGS sequence"/>
</dbReference>
<comment type="caution">
    <text evidence="1">The sequence shown here is derived from an EMBL/GenBank/DDBJ whole genome shotgun (WGS) entry which is preliminary data.</text>
</comment>
<proteinExistence type="predicted"/>
<name>A0A966HPJ8_9PROT</name>
<dbReference type="EMBL" id="RGOB01000030">
    <property type="protein sequence ID" value="NCU53008.1"/>
    <property type="molecule type" value="Genomic_DNA"/>
</dbReference>